<reference evidence="1" key="1">
    <citation type="submission" date="2021-06" db="EMBL/GenBank/DDBJ databases">
        <authorList>
            <person name="Kallberg Y."/>
            <person name="Tangrot J."/>
            <person name="Rosling A."/>
        </authorList>
    </citation>
    <scope>NUCLEOTIDE SEQUENCE</scope>
    <source>
        <strain evidence="1">MA461A</strain>
    </source>
</reference>
<sequence>LSALAHLLLLVKFVEFDVEEDESTDKSDENEKTDESDDNEALLNQEYLFYEMQPILDRPAKLCGRCMKKGHDAVNCALEKEWEDN</sequence>
<proteinExistence type="predicted"/>
<gene>
    <name evidence="1" type="ORF">RPERSI_LOCUS32517</name>
</gene>
<protein>
    <submittedName>
        <fullName evidence="1">35384_t:CDS:1</fullName>
    </submittedName>
</protein>
<keyword evidence="2" id="KW-1185">Reference proteome</keyword>
<evidence type="ECO:0000313" key="2">
    <source>
        <dbReference type="Proteomes" id="UP000789920"/>
    </source>
</evidence>
<dbReference type="EMBL" id="CAJVQC010136064">
    <property type="protein sequence ID" value="CAG8842882.1"/>
    <property type="molecule type" value="Genomic_DNA"/>
</dbReference>
<comment type="caution">
    <text evidence="1">The sequence shown here is derived from an EMBL/GenBank/DDBJ whole genome shotgun (WGS) entry which is preliminary data.</text>
</comment>
<feature type="non-terminal residue" evidence="1">
    <location>
        <position position="1"/>
    </location>
</feature>
<evidence type="ECO:0000313" key="1">
    <source>
        <dbReference type="EMBL" id="CAG8842882.1"/>
    </source>
</evidence>
<name>A0ACA9SKZ8_9GLOM</name>
<organism evidence="1 2">
    <name type="scientific">Racocetra persica</name>
    <dbReference type="NCBI Taxonomy" id="160502"/>
    <lineage>
        <taxon>Eukaryota</taxon>
        <taxon>Fungi</taxon>
        <taxon>Fungi incertae sedis</taxon>
        <taxon>Mucoromycota</taxon>
        <taxon>Glomeromycotina</taxon>
        <taxon>Glomeromycetes</taxon>
        <taxon>Diversisporales</taxon>
        <taxon>Gigasporaceae</taxon>
        <taxon>Racocetra</taxon>
    </lineage>
</organism>
<accession>A0ACA9SKZ8</accession>
<dbReference type="Proteomes" id="UP000789920">
    <property type="component" value="Unassembled WGS sequence"/>
</dbReference>